<sequence length="295" mass="31284">MNEEDLNEALHDVIVRSGPPPSMDPARALEQARRVRKRRRATWAGLAVVPLVVGVTAGPALVTNLTGDRSVGQMVAGGPGTPSVFPPSASTPPVSTVAPTTAPKTRKTGDPWPEGQVDRTATTGPRADRAVALMNELTSALPPGFTSPDLKYPSGDPMRWPQSQYASNDGEPDYWEYSASIPVQKDNRVGKLLALSTTPNGKPATDPCKLAKGFWGGTGTCAVVDVNGKKVGVVTAKTGGDYDQWAAYRYADGTVVFVAQAKKNDRTDKAPLTQPVYTARQLAELATSPKFKISS</sequence>
<feature type="compositionally biased region" description="Low complexity" evidence="1">
    <location>
        <begin position="81"/>
        <end position="103"/>
    </location>
</feature>
<keyword evidence="2" id="KW-0812">Transmembrane</keyword>
<dbReference type="RefSeq" id="WP_131348112.1">
    <property type="nucleotide sequence ID" value="NZ_SJJZ01000006.1"/>
</dbReference>
<evidence type="ECO:0000256" key="2">
    <source>
        <dbReference type="SAM" id="Phobius"/>
    </source>
</evidence>
<keyword evidence="2" id="KW-1133">Transmembrane helix</keyword>
<comment type="caution">
    <text evidence="3">The sequence shown here is derived from an EMBL/GenBank/DDBJ whole genome shotgun (WGS) entry which is preliminary data.</text>
</comment>
<proteinExistence type="predicted"/>
<gene>
    <name evidence="3" type="ORF">E0H45_41395</name>
</gene>
<feature type="transmembrane region" description="Helical" evidence="2">
    <location>
        <begin position="41"/>
        <end position="62"/>
    </location>
</feature>
<reference evidence="3 4" key="1">
    <citation type="submission" date="2019-02" db="EMBL/GenBank/DDBJ databases">
        <title>Kribbella capetownensis sp. nov. and Kribbella speibonae sp. nov., isolated from soil.</title>
        <authorList>
            <person name="Curtis S.M."/>
            <person name="Norton I."/>
            <person name="Everest G.J."/>
            <person name="Meyers P.R."/>
        </authorList>
    </citation>
    <scope>NUCLEOTIDE SEQUENCE [LARGE SCALE GENOMIC DNA]</scope>
    <source>
        <strain evidence="3 4">KCTC 29219</strain>
    </source>
</reference>
<dbReference type="AlphaFoldDB" id="A0A4R0GYM1"/>
<organism evidence="3 4">
    <name type="scientific">Kribbella soli</name>
    <dbReference type="NCBI Taxonomy" id="1124743"/>
    <lineage>
        <taxon>Bacteria</taxon>
        <taxon>Bacillati</taxon>
        <taxon>Actinomycetota</taxon>
        <taxon>Actinomycetes</taxon>
        <taxon>Propionibacteriales</taxon>
        <taxon>Kribbellaceae</taxon>
        <taxon>Kribbella</taxon>
    </lineage>
</organism>
<protein>
    <submittedName>
        <fullName evidence="3">Uncharacterized protein</fullName>
    </submittedName>
</protein>
<evidence type="ECO:0000313" key="4">
    <source>
        <dbReference type="Proteomes" id="UP000292346"/>
    </source>
</evidence>
<keyword evidence="2" id="KW-0472">Membrane</keyword>
<dbReference type="OrthoDB" id="3821205at2"/>
<dbReference type="Proteomes" id="UP000292346">
    <property type="component" value="Unassembled WGS sequence"/>
</dbReference>
<feature type="region of interest" description="Disordered" evidence="1">
    <location>
        <begin position="79"/>
        <end position="124"/>
    </location>
</feature>
<accession>A0A4R0GYM1</accession>
<dbReference type="EMBL" id="SJJZ01000006">
    <property type="protein sequence ID" value="TCC01924.1"/>
    <property type="molecule type" value="Genomic_DNA"/>
</dbReference>
<name>A0A4R0GYM1_9ACTN</name>
<evidence type="ECO:0000313" key="3">
    <source>
        <dbReference type="EMBL" id="TCC01924.1"/>
    </source>
</evidence>
<keyword evidence="4" id="KW-1185">Reference proteome</keyword>
<evidence type="ECO:0000256" key="1">
    <source>
        <dbReference type="SAM" id="MobiDB-lite"/>
    </source>
</evidence>